<accession>A0ABT5GF24</accession>
<keyword evidence="1" id="KW-0472">Membrane</keyword>
<sequence>MTTATTTTFTTVSAAWRADVAARICPKAPGDAQLYADQITGYVLWGVLVLFGVGIIVGIGAIVAGRVFSMPHASKAGVVAVVVVFLAAVAYMVLPGMVAAITGQGCI</sequence>
<evidence type="ECO:0000313" key="3">
    <source>
        <dbReference type="Proteomes" id="UP001150259"/>
    </source>
</evidence>
<evidence type="ECO:0008006" key="4">
    <source>
        <dbReference type="Google" id="ProtNLM"/>
    </source>
</evidence>
<comment type="caution">
    <text evidence="2">The sequence shown here is derived from an EMBL/GenBank/DDBJ whole genome shotgun (WGS) entry which is preliminary data.</text>
</comment>
<dbReference type="EMBL" id="JAPFQL010000009">
    <property type="protein sequence ID" value="MDC5696286.1"/>
    <property type="molecule type" value="Genomic_DNA"/>
</dbReference>
<feature type="transmembrane region" description="Helical" evidence="1">
    <location>
        <begin position="76"/>
        <end position="94"/>
    </location>
</feature>
<evidence type="ECO:0000256" key="1">
    <source>
        <dbReference type="SAM" id="Phobius"/>
    </source>
</evidence>
<keyword evidence="1" id="KW-1133">Transmembrane helix</keyword>
<evidence type="ECO:0000313" key="2">
    <source>
        <dbReference type="EMBL" id="MDC5696286.1"/>
    </source>
</evidence>
<reference evidence="2 3" key="1">
    <citation type="submission" date="2022-11" db="EMBL/GenBank/DDBJ databases">
        <title>Anaerobic phenanthrene biodegradation by a DNRA strain PheN6.</title>
        <authorList>
            <person name="Zhang Z."/>
        </authorList>
    </citation>
    <scope>NUCLEOTIDE SEQUENCE [LARGE SCALE GENOMIC DNA]</scope>
    <source>
        <strain evidence="2 3">PheN6</strain>
    </source>
</reference>
<dbReference type="RefSeq" id="WP_272460863.1">
    <property type="nucleotide sequence ID" value="NZ_JAPFQL010000009.1"/>
</dbReference>
<keyword evidence="3" id="KW-1185">Reference proteome</keyword>
<organism evidence="2 3">
    <name type="scientific">Intrasporangium calvum</name>
    <dbReference type="NCBI Taxonomy" id="53358"/>
    <lineage>
        <taxon>Bacteria</taxon>
        <taxon>Bacillati</taxon>
        <taxon>Actinomycetota</taxon>
        <taxon>Actinomycetes</taxon>
        <taxon>Micrococcales</taxon>
        <taxon>Intrasporangiaceae</taxon>
        <taxon>Intrasporangium</taxon>
    </lineage>
</organism>
<dbReference type="Proteomes" id="UP001150259">
    <property type="component" value="Unassembled WGS sequence"/>
</dbReference>
<keyword evidence="1" id="KW-0812">Transmembrane</keyword>
<proteinExistence type="predicted"/>
<feature type="transmembrane region" description="Helical" evidence="1">
    <location>
        <begin position="42"/>
        <end position="64"/>
    </location>
</feature>
<protein>
    <recommendedName>
        <fullName evidence="4">Integral membrane protein</fullName>
    </recommendedName>
</protein>
<gene>
    <name evidence="2" type="ORF">OO014_03385</name>
</gene>
<name>A0ABT5GF24_9MICO</name>